<protein>
    <submittedName>
        <fullName evidence="1">Uncharacterized protein</fullName>
    </submittedName>
</protein>
<reference evidence="2" key="1">
    <citation type="submission" date="2016-10" db="EMBL/GenBank/DDBJ databases">
        <authorList>
            <person name="Varghese N."/>
            <person name="Submissions S."/>
        </authorList>
    </citation>
    <scope>NUCLEOTIDE SEQUENCE [LARGE SCALE GENOMIC DNA]</scope>
    <source>
        <strain evidence="2">CGMCC 1.6199</strain>
    </source>
</reference>
<keyword evidence="2" id="KW-1185">Reference proteome</keyword>
<evidence type="ECO:0000313" key="2">
    <source>
        <dbReference type="Proteomes" id="UP000182347"/>
    </source>
</evidence>
<evidence type="ECO:0000313" key="1">
    <source>
        <dbReference type="EMBL" id="SDM24167.1"/>
    </source>
</evidence>
<dbReference type="AlphaFoldDB" id="A0A1G9RML4"/>
<dbReference type="Proteomes" id="UP000182347">
    <property type="component" value="Unassembled WGS sequence"/>
</dbReference>
<accession>A0A1G9RML4</accession>
<proteinExistence type="predicted"/>
<name>A0A1G9RML4_9BACI</name>
<organism evidence="1 2">
    <name type="scientific">Sediminibacillus halophilus</name>
    <dbReference type="NCBI Taxonomy" id="482461"/>
    <lineage>
        <taxon>Bacteria</taxon>
        <taxon>Bacillati</taxon>
        <taxon>Bacillota</taxon>
        <taxon>Bacilli</taxon>
        <taxon>Bacillales</taxon>
        <taxon>Bacillaceae</taxon>
        <taxon>Sediminibacillus</taxon>
    </lineage>
</organism>
<sequence length="38" mass="4508">MKRLLIALLPIIYAVLIWVQSSYSQGTILRFFKEVIPW</sequence>
<gene>
    <name evidence="1" type="ORF">SAMN05216244_2042</name>
</gene>
<dbReference type="EMBL" id="FNHF01000002">
    <property type="protein sequence ID" value="SDM24167.1"/>
    <property type="molecule type" value="Genomic_DNA"/>
</dbReference>